<dbReference type="AlphaFoldDB" id="A0A8T0HUP4"/>
<evidence type="ECO:0000256" key="1">
    <source>
        <dbReference type="SAM" id="MobiDB-lite"/>
    </source>
</evidence>
<accession>A0A8T0HUP4</accession>
<sequence>MEGSEKFRAKSEQMKYANACRRSKGRTGPLGEVGIRERLRHRLNRSPAPEEVVAEMTRDKGYSGARKSIRHGRSSPSESEATDSSLPFLRTEPSCEPEHPPPLPTVQDGVQPAQPFESSPPSAEAAIDTIYESTTTPVSVALALNPVFALITKQIADVQNSAVGSTEDGRALIATPESQLSTLRQRKQTVSENVSSPVTESADLLVGPMPGPTLHADAVPEQDHTVPSSRKGAAKPVSQSIPARPLVATRKSLWAASHCG</sequence>
<proteinExistence type="predicted"/>
<gene>
    <name evidence="2" type="ORF">KC19_VG283900</name>
</gene>
<feature type="compositionally biased region" description="Basic and acidic residues" evidence="1">
    <location>
        <begin position="1"/>
        <end position="13"/>
    </location>
</feature>
<reference evidence="2" key="1">
    <citation type="submission" date="2020-06" db="EMBL/GenBank/DDBJ databases">
        <title>WGS assembly of Ceratodon purpureus strain R40.</title>
        <authorList>
            <person name="Carey S.B."/>
            <person name="Jenkins J."/>
            <person name="Shu S."/>
            <person name="Lovell J.T."/>
            <person name="Sreedasyam A."/>
            <person name="Maumus F."/>
            <person name="Tiley G.P."/>
            <person name="Fernandez-Pozo N."/>
            <person name="Barry K."/>
            <person name="Chen C."/>
            <person name="Wang M."/>
            <person name="Lipzen A."/>
            <person name="Daum C."/>
            <person name="Saski C.A."/>
            <person name="Payton A.C."/>
            <person name="Mcbreen J.C."/>
            <person name="Conrad R.E."/>
            <person name="Kollar L.M."/>
            <person name="Olsson S."/>
            <person name="Huttunen S."/>
            <person name="Landis J.B."/>
            <person name="Wickett N.J."/>
            <person name="Johnson M.G."/>
            <person name="Rensing S.A."/>
            <person name="Grimwood J."/>
            <person name="Schmutz J."/>
            <person name="Mcdaniel S.F."/>
        </authorList>
    </citation>
    <scope>NUCLEOTIDE SEQUENCE</scope>
    <source>
        <strain evidence="2">R40</strain>
    </source>
</reference>
<evidence type="ECO:0000313" key="3">
    <source>
        <dbReference type="Proteomes" id="UP000822688"/>
    </source>
</evidence>
<feature type="region of interest" description="Disordered" evidence="1">
    <location>
        <begin position="1"/>
        <end position="124"/>
    </location>
</feature>
<comment type="caution">
    <text evidence="2">The sequence shown here is derived from an EMBL/GenBank/DDBJ whole genome shotgun (WGS) entry which is preliminary data.</text>
</comment>
<keyword evidence="3" id="KW-1185">Reference proteome</keyword>
<dbReference type="Proteomes" id="UP000822688">
    <property type="component" value="Chromosome V"/>
</dbReference>
<feature type="region of interest" description="Disordered" evidence="1">
    <location>
        <begin position="210"/>
        <end position="244"/>
    </location>
</feature>
<organism evidence="2 3">
    <name type="scientific">Ceratodon purpureus</name>
    <name type="common">Fire moss</name>
    <name type="synonym">Dicranum purpureum</name>
    <dbReference type="NCBI Taxonomy" id="3225"/>
    <lineage>
        <taxon>Eukaryota</taxon>
        <taxon>Viridiplantae</taxon>
        <taxon>Streptophyta</taxon>
        <taxon>Embryophyta</taxon>
        <taxon>Bryophyta</taxon>
        <taxon>Bryophytina</taxon>
        <taxon>Bryopsida</taxon>
        <taxon>Dicranidae</taxon>
        <taxon>Pseudoditrichales</taxon>
        <taxon>Ditrichaceae</taxon>
        <taxon>Ceratodon</taxon>
    </lineage>
</organism>
<dbReference type="EMBL" id="CM026426">
    <property type="protein sequence ID" value="KAG0574704.1"/>
    <property type="molecule type" value="Genomic_DNA"/>
</dbReference>
<protein>
    <submittedName>
        <fullName evidence="2">Uncharacterized protein</fullName>
    </submittedName>
</protein>
<evidence type="ECO:0000313" key="2">
    <source>
        <dbReference type="EMBL" id="KAG0574704.1"/>
    </source>
</evidence>
<name>A0A8T0HUP4_CERPU</name>
<feature type="compositionally biased region" description="Low complexity" evidence="1">
    <location>
        <begin position="74"/>
        <end position="85"/>
    </location>
</feature>